<comment type="similarity">
    <text evidence="1">Belongs to the glycosyltransferase 2 family. WaaE/KdtX subfamily.</text>
</comment>
<feature type="domain" description="Glycosyltransferase 2-like" evidence="2">
    <location>
        <begin position="7"/>
        <end position="122"/>
    </location>
</feature>
<dbReference type="Gene3D" id="3.90.550.10">
    <property type="entry name" value="Spore Coat Polysaccharide Biosynthesis Protein SpsA, Chain A"/>
    <property type="match status" value="1"/>
</dbReference>
<dbReference type="CDD" id="cd02511">
    <property type="entry name" value="Beta4Glucosyltransferase"/>
    <property type="match status" value="1"/>
</dbReference>
<keyword evidence="4" id="KW-1185">Reference proteome</keyword>
<organism evidence="3 4">
    <name type="scientific">Pararhizobium mangrovi</name>
    <dbReference type="NCBI Taxonomy" id="2590452"/>
    <lineage>
        <taxon>Bacteria</taxon>
        <taxon>Pseudomonadati</taxon>
        <taxon>Pseudomonadota</taxon>
        <taxon>Alphaproteobacteria</taxon>
        <taxon>Hyphomicrobiales</taxon>
        <taxon>Rhizobiaceae</taxon>
        <taxon>Rhizobium/Agrobacterium group</taxon>
        <taxon>Pararhizobium</taxon>
    </lineage>
</organism>
<dbReference type="Pfam" id="PF00535">
    <property type="entry name" value="Glycos_transf_2"/>
    <property type="match status" value="1"/>
</dbReference>
<protein>
    <submittedName>
        <fullName evidence="3">Glycosyltransferase family 2 protein</fullName>
    </submittedName>
</protein>
<dbReference type="PANTHER" id="PTHR43630">
    <property type="entry name" value="POLY-BETA-1,6-N-ACETYL-D-GLUCOSAMINE SYNTHASE"/>
    <property type="match status" value="1"/>
</dbReference>
<evidence type="ECO:0000256" key="1">
    <source>
        <dbReference type="ARBA" id="ARBA00038494"/>
    </source>
</evidence>
<comment type="caution">
    <text evidence="3">The sequence shown here is derived from an EMBL/GenBank/DDBJ whole genome shotgun (WGS) entry which is preliminary data.</text>
</comment>
<accession>A0A506U7Q8</accession>
<dbReference type="SUPFAM" id="SSF53448">
    <property type="entry name" value="Nucleotide-diphospho-sugar transferases"/>
    <property type="match status" value="1"/>
</dbReference>
<dbReference type="AlphaFoldDB" id="A0A506U7Q8"/>
<keyword evidence="3" id="KW-0808">Transferase</keyword>
<dbReference type="InterPro" id="IPR029044">
    <property type="entry name" value="Nucleotide-diphossugar_trans"/>
</dbReference>
<evidence type="ECO:0000313" key="3">
    <source>
        <dbReference type="EMBL" id="TPW27927.1"/>
    </source>
</evidence>
<dbReference type="InterPro" id="IPR001173">
    <property type="entry name" value="Glyco_trans_2-like"/>
</dbReference>
<dbReference type="RefSeq" id="WP_141166973.1">
    <property type="nucleotide sequence ID" value="NZ_VHLH01000018.1"/>
</dbReference>
<evidence type="ECO:0000313" key="4">
    <source>
        <dbReference type="Proteomes" id="UP000320314"/>
    </source>
</evidence>
<dbReference type="PANTHER" id="PTHR43630:SF2">
    <property type="entry name" value="GLYCOSYLTRANSFERASE"/>
    <property type="match status" value="1"/>
</dbReference>
<proteinExistence type="inferred from homology"/>
<dbReference type="EMBL" id="VHLH01000018">
    <property type="protein sequence ID" value="TPW27927.1"/>
    <property type="molecule type" value="Genomic_DNA"/>
</dbReference>
<dbReference type="Proteomes" id="UP000320314">
    <property type="component" value="Unassembled WGS sequence"/>
</dbReference>
<name>A0A506U7Q8_9HYPH</name>
<dbReference type="OrthoDB" id="9815923at2"/>
<reference evidence="3 4" key="1">
    <citation type="submission" date="2019-06" db="EMBL/GenBank/DDBJ databases">
        <authorList>
            <person name="Li M."/>
        </authorList>
    </citation>
    <scope>NUCLEOTIDE SEQUENCE [LARGE SCALE GENOMIC DNA]</scope>
    <source>
        <strain evidence="3 4">BGMRC6574</strain>
    </source>
</reference>
<dbReference type="GO" id="GO:0016740">
    <property type="term" value="F:transferase activity"/>
    <property type="evidence" value="ECO:0007669"/>
    <property type="project" value="UniProtKB-KW"/>
</dbReference>
<gene>
    <name evidence="3" type="ORF">FJU11_10305</name>
</gene>
<evidence type="ECO:0000259" key="2">
    <source>
        <dbReference type="Pfam" id="PF00535"/>
    </source>
</evidence>
<sequence>MKSAPVSVLILARNEEALIARAIASVAFADEVVVVDSESTDQTAAIARANGARVVRQPWLGWLAQKAVGLENCAHDWVFSLDADEIVTPALARSIQAAMARNPDPRDAFALERHEEFLGRLMPGMRRRSKRRNFVRLFNKRHSGWDPKMIIHEEVCCPGTVVPLEGALLHWRNYSIARQMETLNRNGELEAEMITRGDRYATRTLVLKPVLRFLWIYLACGHWRMGTRGFVWAGLHSTAEFLRYAKAWEALETRPMQDPPEVLPFGKRKVGHAAAQANGGRR</sequence>